<reference evidence="1 2" key="1">
    <citation type="submission" date="2014-04" db="EMBL/GenBank/DDBJ databases">
        <title>Evolutionary Origins and Diversification of the Mycorrhizal Mutualists.</title>
        <authorList>
            <consortium name="DOE Joint Genome Institute"/>
            <consortium name="Mycorrhizal Genomics Consortium"/>
            <person name="Kohler A."/>
            <person name="Kuo A."/>
            <person name="Nagy L.G."/>
            <person name="Floudas D."/>
            <person name="Copeland A."/>
            <person name="Barry K.W."/>
            <person name="Cichocki N."/>
            <person name="Veneault-Fourrey C."/>
            <person name="LaButti K."/>
            <person name="Lindquist E.A."/>
            <person name="Lipzen A."/>
            <person name="Lundell T."/>
            <person name="Morin E."/>
            <person name="Murat C."/>
            <person name="Riley R."/>
            <person name="Ohm R."/>
            <person name="Sun H."/>
            <person name="Tunlid A."/>
            <person name="Henrissat B."/>
            <person name="Grigoriev I.V."/>
            <person name="Hibbett D.S."/>
            <person name="Martin F."/>
        </authorList>
    </citation>
    <scope>NUCLEOTIDE SEQUENCE [LARGE SCALE GENOMIC DNA]</scope>
    <source>
        <strain evidence="1 2">Koide BX008</strain>
    </source>
</reference>
<dbReference type="EMBL" id="KN818235">
    <property type="protein sequence ID" value="KIL66691.1"/>
    <property type="molecule type" value="Genomic_DNA"/>
</dbReference>
<dbReference type="AlphaFoldDB" id="A0A0C2XBF8"/>
<proteinExistence type="predicted"/>
<gene>
    <name evidence="1" type="ORF">M378DRAFT_160712</name>
</gene>
<name>A0A0C2XBF8_AMAMK</name>
<accession>A0A0C2XBF8</accession>
<dbReference type="Proteomes" id="UP000054549">
    <property type="component" value="Unassembled WGS sequence"/>
</dbReference>
<evidence type="ECO:0000313" key="2">
    <source>
        <dbReference type="Proteomes" id="UP000054549"/>
    </source>
</evidence>
<keyword evidence="2" id="KW-1185">Reference proteome</keyword>
<dbReference type="InParanoid" id="A0A0C2XBF8"/>
<organism evidence="1 2">
    <name type="scientific">Amanita muscaria (strain Koide BX008)</name>
    <dbReference type="NCBI Taxonomy" id="946122"/>
    <lineage>
        <taxon>Eukaryota</taxon>
        <taxon>Fungi</taxon>
        <taxon>Dikarya</taxon>
        <taxon>Basidiomycota</taxon>
        <taxon>Agaricomycotina</taxon>
        <taxon>Agaricomycetes</taxon>
        <taxon>Agaricomycetidae</taxon>
        <taxon>Agaricales</taxon>
        <taxon>Pluteineae</taxon>
        <taxon>Amanitaceae</taxon>
        <taxon>Amanita</taxon>
    </lineage>
</organism>
<dbReference type="HOGENOM" id="CLU_1073510_0_0_1"/>
<protein>
    <submittedName>
        <fullName evidence="1">Uncharacterized protein</fullName>
    </submittedName>
</protein>
<sequence>MPPTTVIGSLQAMPRKVADDAAAFNEFVEKMTFYNDIVHTNQPFLQRNLARAQEIHDELSASSLSSANTPLPRTKQDRKENLKNIEAFCIKEPKGLDDCIRLVFVGMGALALLMQQEGLSAVRKSEAIKLVGERMLAKYFASEIQRMRDTQLPFPFSPFSRETVRVGNATPGPDTEAYQCTPEEAVDLIQRNPSSVVERLYGVGVEEDQNLKWRLMGVSIGRGQKTFDLEYGTDASRDVDEDTLITLIIRTKGVYMPLD</sequence>
<evidence type="ECO:0000313" key="1">
    <source>
        <dbReference type="EMBL" id="KIL66691.1"/>
    </source>
</evidence>